<sequence length="73" mass="8298">MGNALNGGNLKYAEDVTLLACSYQQSGKTDRLHKYSQQMKTQYKHEEKRRDDINTNNIASVNAPQTDKHNLTT</sequence>
<dbReference type="EMBL" id="HACG01046612">
    <property type="protein sequence ID" value="CEK93477.1"/>
    <property type="molecule type" value="Transcribed_RNA"/>
</dbReference>
<name>A0A0B7BKS4_9EUPU</name>
<feature type="non-terminal residue" evidence="2">
    <location>
        <position position="73"/>
    </location>
</feature>
<gene>
    <name evidence="2" type="primary">ORF195560</name>
</gene>
<protein>
    <submittedName>
        <fullName evidence="2">Uncharacterized protein</fullName>
    </submittedName>
</protein>
<proteinExistence type="predicted"/>
<reference evidence="2" key="1">
    <citation type="submission" date="2014-12" db="EMBL/GenBank/DDBJ databases">
        <title>Insight into the proteome of Arion vulgaris.</title>
        <authorList>
            <person name="Aradska J."/>
            <person name="Bulat T."/>
            <person name="Smidak R."/>
            <person name="Sarate P."/>
            <person name="Gangsoo J."/>
            <person name="Sialana F."/>
            <person name="Bilban M."/>
            <person name="Lubec G."/>
        </authorList>
    </citation>
    <scope>NUCLEOTIDE SEQUENCE</scope>
    <source>
        <tissue evidence="2">Skin</tissue>
    </source>
</reference>
<feature type="compositionally biased region" description="Basic and acidic residues" evidence="1">
    <location>
        <begin position="43"/>
        <end position="53"/>
    </location>
</feature>
<feature type="region of interest" description="Disordered" evidence="1">
    <location>
        <begin position="42"/>
        <end position="73"/>
    </location>
</feature>
<dbReference type="AlphaFoldDB" id="A0A0B7BKS4"/>
<feature type="compositionally biased region" description="Polar residues" evidence="1">
    <location>
        <begin position="54"/>
        <end position="65"/>
    </location>
</feature>
<evidence type="ECO:0000313" key="2">
    <source>
        <dbReference type="EMBL" id="CEK93477.1"/>
    </source>
</evidence>
<accession>A0A0B7BKS4</accession>
<organism evidence="2">
    <name type="scientific">Arion vulgaris</name>
    <dbReference type="NCBI Taxonomy" id="1028688"/>
    <lineage>
        <taxon>Eukaryota</taxon>
        <taxon>Metazoa</taxon>
        <taxon>Spiralia</taxon>
        <taxon>Lophotrochozoa</taxon>
        <taxon>Mollusca</taxon>
        <taxon>Gastropoda</taxon>
        <taxon>Heterobranchia</taxon>
        <taxon>Euthyneura</taxon>
        <taxon>Panpulmonata</taxon>
        <taxon>Eupulmonata</taxon>
        <taxon>Stylommatophora</taxon>
        <taxon>Helicina</taxon>
        <taxon>Arionoidea</taxon>
        <taxon>Arionidae</taxon>
        <taxon>Arion</taxon>
    </lineage>
</organism>
<evidence type="ECO:0000256" key="1">
    <source>
        <dbReference type="SAM" id="MobiDB-lite"/>
    </source>
</evidence>